<dbReference type="STRING" id="226506.SAMN04488519_102325"/>
<accession>A0A1I5CNR7</accession>
<dbReference type="PANTHER" id="PTHR31157:SF1">
    <property type="entry name" value="SCP DOMAIN-CONTAINING PROTEIN"/>
    <property type="match status" value="1"/>
</dbReference>
<dbReference type="CDD" id="cd05379">
    <property type="entry name" value="CAP_bacterial"/>
    <property type="match status" value="1"/>
</dbReference>
<dbReference type="InterPro" id="IPR035940">
    <property type="entry name" value="CAP_sf"/>
</dbReference>
<evidence type="ECO:0000313" key="4">
    <source>
        <dbReference type="Proteomes" id="UP000199564"/>
    </source>
</evidence>
<evidence type="ECO:0000259" key="2">
    <source>
        <dbReference type="Pfam" id="PF00188"/>
    </source>
</evidence>
<proteinExistence type="predicted"/>
<keyword evidence="1" id="KW-0732">Signal</keyword>
<reference evidence="4" key="1">
    <citation type="submission" date="2016-10" db="EMBL/GenBank/DDBJ databases">
        <authorList>
            <person name="Varghese N."/>
            <person name="Submissions S."/>
        </authorList>
    </citation>
    <scope>NUCLEOTIDE SEQUENCE [LARGE SCALE GENOMIC DNA]</scope>
    <source>
        <strain evidence="4">DSM 15282</strain>
    </source>
</reference>
<dbReference type="PANTHER" id="PTHR31157">
    <property type="entry name" value="SCP DOMAIN-CONTAINING PROTEIN"/>
    <property type="match status" value="1"/>
</dbReference>
<dbReference type="Proteomes" id="UP000199564">
    <property type="component" value="Unassembled WGS sequence"/>
</dbReference>
<gene>
    <name evidence="3" type="ORF">SAMN04488519_102325</name>
</gene>
<dbReference type="EMBL" id="FOVW01000002">
    <property type="protein sequence ID" value="SFN88281.1"/>
    <property type="molecule type" value="Genomic_DNA"/>
</dbReference>
<dbReference type="Gene3D" id="3.40.33.10">
    <property type="entry name" value="CAP"/>
    <property type="match status" value="1"/>
</dbReference>
<dbReference type="RefSeq" id="WP_091650571.1">
    <property type="nucleotide sequence ID" value="NZ_FOVW01000002.1"/>
</dbReference>
<sequence length="223" mass="25961">MPKYFLLSCCFYLSLISTIAQSWSSADYSKFDWKSFYKLSSAHQELNLSDIDYPLLHAAIFYVSNEFRERNRLKPFIYSDRIERLSADHAADMVKYNFYGHFSKIRNKRTLRDRFQIVGLNPSGIAENISSTAAIQYEYGRKVNRPQSPGIFTYMSNKREVIPNHTYLSYAKAIVQLWMDSPGHRANILNPGFIYMAAGSALYPEKSFYNMPYFMNVQCFSGR</sequence>
<dbReference type="AlphaFoldDB" id="A0A1I5CNR7"/>
<dbReference type="Pfam" id="PF00188">
    <property type="entry name" value="CAP"/>
    <property type="match status" value="1"/>
</dbReference>
<evidence type="ECO:0000256" key="1">
    <source>
        <dbReference type="SAM" id="SignalP"/>
    </source>
</evidence>
<evidence type="ECO:0000313" key="3">
    <source>
        <dbReference type="EMBL" id="SFN88281.1"/>
    </source>
</evidence>
<dbReference type="InterPro" id="IPR014044">
    <property type="entry name" value="CAP_dom"/>
</dbReference>
<feature type="domain" description="SCP" evidence="2">
    <location>
        <begin position="64"/>
        <end position="208"/>
    </location>
</feature>
<feature type="chain" id="PRO_5011785304" evidence="1">
    <location>
        <begin position="23"/>
        <end position="223"/>
    </location>
</feature>
<organism evidence="3 4">
    <name type="scientific">Algoriphagus ornithinivorans</name>
    <dbReference type="NCBI Taxonomy" id="226506"/>
    <lineage>
        <taxon>Bacteria</taxon>
        <taxon>Pseudomonadati</taxon>
        <taxon>Bacteroidota</taxon>
        <taxon>Cytophagia</taxon>
        <taxon>Cytophagales</taxon>
        <taxon>Cyclobacteriaceae</taxon>
        <taxon>Algoriphagus</taxon>
    </lineage>
</organism>
<keyword evidence="4" id="KW-1185">Reference proteome</keyword>
<name>A0A1I5CNR7_9BACT</name>
<dbReference type="SUPFAM" id="SSF55797">
    <property type="entry name" value="PR-1-like"/>
    <property type="match status" value="1"/>
</dbReference>
<feature type="signal peptide" evidence="1">
    <location>
        <begin position="1"/>
        <end position="22"/>
    </location>
</feature>
<protein>
    <submittedName>
        <fullName evidence="3">Cysteine-rich secretory protein family protein</fullName>
    </submittedName>
</protein>